<dbReference type="InterPro" id="IPR011990">
    <property type="entry name" value="TPR-like_helical_dom_sf"/>
</dbReference>
<dbReference type="SUPFAM" id="SSF48452">
    <property type="entry name" value="TPR-like"/>
    <property type="match status" value="2"/>
</dbReference>
<dbReference type="PANTHER" id="PTHR44227">
    <property type="match status" value="1"/>
</dbReference>
<keyword evidence="1" id="KW-0677">Repeat</keyword>
<dbReference type="Gene3D" id="1.25.40.10">
    <property type="entry name" value="Tetratricopeptide repeat domain"/>
    <property type="match status" value="2"/>
</dbReference>
<dbReference type="SMART" id="SM00028">
    <property type="entry name" value="TPR"/>
    <property type="match status" value="6"/>
</dbReference>
<evidence type="ECO:0000256" key="1">
    <source>
        <dbReference type="ARBA" id="ARBA00022737"/>
    </source>
</evidence>
<evidence type="ECO:0000313" key="4">
    <source>
        <dbReference type="EMBL" id="OMJ92350.1"/>
    </source>
</evidence>
<gene>
    <name evidence="4" type="ORF">SteCoe_4902</name>
</gene>
<evidence type="ECO:0000256" key="2">
    <source>
        <dbReference type="ARBA" id="ARBA00022803"/>
    </source>
</evidence>
<dbReference type="Proteomes" id="UP000187209">
    <property type="component" value="Unassembled WGS sequence"/>
</dbReference>
<sequence>MGNSCSNSGSKVSASGILSIYDISKISKGILSNQSGVLTAQFVNELILIFQSRLLKNPQDFYSNLHLGMCLYKQGFYDIAESHLLTSLKTNETYAAYYILALIIAQRGRYEDCIFYLENSIKCKEDFQPAYIKKSEIYLKLNQLSKAKKALRECKKIEPNNSDLHMFQALYYKAKIKLNKAEKYLEKAIKSSEELAKCHFFLAEVQQMQGKYQEAQENFSQAIIQAKGSFIGIVKISLALLHFEMEKFDLMLKALKESLQFGNHMSALINMKGFGIAVKDQRLLMAIQKYNREMFFESALQFKIIFRENKKNVLAGYFLAMCYKNMKNIDKACHYFKKIIRYGKIQSSSLAGLIVTKAKNELDLLLENKEQDVEDTLEYVDSPLLPKLTVPEFLVSYHNFTACSEPSVKRMSSFIVSKPHRNEEKAYRSVTPPRSTIKRIASSANPNTEGCVIY</sequence>
<comment type="caution">
    <text evidence="4">The sequence shown here is derived from an EMBL/GenBank/DDBJ whole genome shotgun (WGS) entry which is preliminary data.</text>
</comment>
<protein>
    <submittedName>
        <fullName evidence="4">Uncharacterized protein</fullName>
    </submittedName>
</protein>
<name>A0A1R2CTR2_9CILI</name>
<evidence type="ECO:0000313" key="5">
    <source>
        <dbReference type="Proteomes" id="UP000187209"/>
    </source>
</evidence>
<feature type="repeat" description="TPR" evidence="3">
    <location>
        <begin position="128"/>
        <end position="161"/>
    </location>
</feature>
<organism evidence="4 5">
    <name type="scientific">Stentor coeruleus</name>
    <dbReference type="NCBI Taxonomy" id="5963"/>
    <lineage>
        <taxon>Eukaryota</taxon>
        <taxon>Sar</taxon>
        <taxon>Alveolata</taxon>
        <taxon>Ciliophora</taxon>
        <taxon>Postciliodesmatophora</taxon>
        <taxon>Heterotrichea</taxon>
        <taxon>Heterotrichida</taxon>
        <taxon>Stentoridae</taxon>
        <taxon>Stentor</taxon>
    </lineage>
</organism>
<reference evidence="4 5" key="1">
    <citation type="submission" date="2016-11" db="EMBL/GenBank/DDBJ databases">
        <title>The macronuclear genome of Stentor coeruleus: a giant cell with tiny introns.</title>
        <authorList>
            <person name="Slabodnick M."/>
            <person name="Ruby J.G."/>
            <person name="Reiff S.B."/>
            <person name="Swart E.C."/>
            <person name="Gosai S."/>
            <person name="Prabakaran S."/>
            <person name="Witkowska E."/>
            <person name="Larue G.E."/>
            <person name="Fisher S."/>
            <person name="Freeman R.M."/>
            <person name="Gunawardena J."/>
            <person name="Chu W."/>
            <person name="Stover N.A."/>
            <person name="Gregory B.D."/>
            <person name="Nowacki M."/>
            <person name="Derisi J."/>
            <person name="Roy S.W."/>
            <person name="Marshall W.F."/>
            <person name="Sood P."/>
        </authorList>
    </citation>
    <scope>NUCLEOTIDE SEQUENCE [LARGE SCALE GENOMIC DNA]</scope>
    <source>
        <strain evidence="4">WM001</strain>
    </source>
</reference>
<proteinExistence type="predicted"/>
<dbReference type="InterPro" id="IPR052346">
    <property type="entry name" value="O-mannosyl-transferase_TMTC"/>
</dbReference>
<dbReference type="PROSITE" id="PS50005">
    <property type="entry name" value="TPR"/>
    <property type="match status" value="1"/>
</dbReference>
<dbReference type="Pfam" id="PF13432">
    <property type="entry name" value="TPR_16"/>
    <property type="match status" value="1"/>
</dbReference>
<accession>A0A1R2CTR2</accession>
<dbReference type="OrthoDB" id="421121at2759"/>
<keyword evidence="5" id="KW-1185">Reference proteome</keyword>
<dbReference type="AlphaFoldDB" id="A0A1R2CTR2"/>
<evidence type="ECO:0000256" key="3">
    <source>
        <dbReference type="PROSITE-ProRule" id="PRU00339"/>
    </source>
</evidence>
<dbReference type="InterPro" id="IPR019734">
    <property type="entry name" value="TPR_rpt"/>
</dbReference>
<keyword evidence="2 3" id="KW-0802">TPR repeat</keyword>
<dbReference type="Pfam" id="PF13181">
    <property type="entry name" value="TPR_8"/>
    <property type="match status" value="2"/>
</dbReference>
<dbReference type="EMBL" id="MPUH01000063">
    <property type="protein sequence ID" value="OMJ92350.1"/>
    <property type="molecule type" value="Genomic_DNA"/>
</dbReference>
<dbReference type="PANTHER" id="PTHR44227:SF3">
    <property type="entry name" value="PROTEIN O-MANNOSYL-TRANSFERASE TMTC4"/>
    <property type="match status" value="1"/>
</dbReference>